<reference evidence="3 4" key="1">
    <citation type="journal article" date="2007" name="PLoS Biol.">
        <title>Evolution of symbiotic bacteria in the distal human intestine.</title>
        <authorList>
            <person name="Xu J."/>
            <person name="Mahowald M.A."/>
            <person name="Ley R.E."/>
            <person name="Lozupone C.A."/>
            <person name="Hamady M."/>
            <person name="Martens E.C."/>
            <person name="Henrissat B."/>
            <person name="Coutinho P.M."/>
            <person name="Minx P."/>
            <person name="Latreille P."/>
            <person name="Cordum H."/>
            <person name="Van Brunt A."/>
            <person name="Kim K."/>
            <person name="Fulton R.S."/>
            <person name="Fulton L.A."/>
            <person name="Clifton S.W."/>
            <person name="Wilson R.K."/>
            <person name="Knight R.D."/>
            <person name="Gordon J.I."/>
        </authorList>
    </citation>
    <scope>NUCLEOTIDE SEQUENCE [LARGE SCALE GENOMIC DNA]</scope>
    <source>
        <strain evidence="4">ATCC 8503 / DSM 20701 / CIP 104284 / JCM 5825 / NCTC 11152</strain>
    </source>
</reference>
<evidence type="ECO:0000313" key="4">
    <source>
        <dbReference type="Proteomes" id="UP000000566"/>
    </source>
</evidence>
<gene>
    <name evidence="3" type="ordered locus">BDI_0301</name>
</gene>
<dbReference type="InterPro" id="IPR001173">
    <property type="entry name" value="Glyco_trans_2-like"/>
</dbReference>
<dbReference type="PATRIC" id="fig|435591.13.peg.297"/>
<accession>A6L8S2</accession>
<protein>
    <submittedName>
        <fullName evidence="3">Glycosyltransferase family 2</fullName>
    </submittedName>
</protein>
<dbReference type="CDD" id="cd04186">
    <property type="entry name" value="GT_2_like_c"/>
    <property type="match status" value="1"/>
</dbReference>
<name>A6L8S2_PARD8</name>
<dbReference type="PANTHER" id="PTHR43179">
    <property type="entry name" value="RHAMNOSYLTRANSFERASE WBBL"/>
    <property type="match status" value="1"/>
</dbReference>
<proteinExistence type="predicted"/>
<evidence type="ECO:0000313" key="3">
    <source>
        <dbReference type="EMBL" id="ABR42086.1"/>
    </source>
</evidence>
<dbReference type="RefSeq" id="WP_011965956.1">
    <property type="nucleotide sequence ID" value="NC_009615.1"/>
</dbReference>
<dbReference type="HOGENOM" id="CLU_023845_0_5_10"/>
<dbReference type="Proteomes" id="UP000000566">
    <property type="component" value="Chromosome"/>
</dbReference>
<dbReference type="InterPro" id="IPR029044">
    <property type="entry name" value="Nucleotide-diphossugar_trans"/>
</dbReference>
<keyword evidence="3" id="KW-0808">Transferase</keyword>
<evidence type="ECO:0000259" key="2">
    <source>
        <dbReference type="Pfam" id="PF00535"/>
    </source>
</evidence>
<keyword evidence="1" id="KW-0812">Transmembrane</keyword>
<dbReference type="KEGG" id="pdi:BDI_0301"/>
<dbReference type="SUPFAM" id="SSF53448">
    <property type="entry name" value="Nucleotide-diphospho-sugar transferases"/>
    <property type="match status" value="1"/>
</dbReference>
<dbReference type="PaxDb" id="435591-BDI_0301"/>
<feature type="transmembrane region" description="Helical" evidence="1">
    <location>
        <begin position="261"/>
        <end position="281"/>
    </location>
</feature>
<dbReference type="BioCyc" id="PDIS435591:G1G5A-311-MONOMER"/>
<dbReference type="EMBL" id="CP000140">
    <property type="protein sequence ID" value="ABR42086.1"/>
    <property type="molecule type" value="Genomic_DNA"/>
</dbReference>
<dbReference type="Gene3D" id="3.90.550.10">
    <property type="entry name" value="Spore Coat Polysaccharide Biosynthesis Protein SpsA, Chain A"/>
    <property type="match status" value="1"/>
</dbReference>
<organism evidence="3 4">
    <name type="scientific">Parabacteroides distasonis (strain ATCC 8503 / DSM 20701 / CIP 104284 / JCM 5825 / NCTC 11152)</name>
    <dbReference type="NCBI Taxonomy" id="435591"/>
    <lineage>
        <taxon>Bacteria</taxon>
        <taxon>Pseudomonadati</taxon>
        <taxon>Bacteroidota</taxon>
        <taxon>Bacteroidia</taxon>
        <taxon>Bacteroidales</taxon>
        <taxon>Tannerellaceae</taxon>
        <taxon>Parabacteroides</taxon>
    </lineage>
</organism>
<dbReference type="CAZy" id="GT2">
    <property type="family name" value="Glycosyltransferase Family 2"/>
</dbReference>
<keyword evidence="1" id="KW-0472">Membrane</keyword>
<dbReference type="eggNOG" id="COG1216">
    <property type="taxonomic scope" value="Bacteria"/>
</dbReference>
<dbReference type="AlphaFoldDB" id="A6L8S2"/>
<keyword evidence="4" id="KW-1185">Reference proteome</keyword>
<dbReference type="PANTHER" id="PTHR43179:SF7">
    <property type="entry name" value="RHAMNOSYLTRANSFERASE WBBL"/>
    <property type="match status" value="1"/>
</dbReference>
<dbReference type="Pfam" id="PF00535">
    <property type="entry name" value="Glycos_transf_2"/>
    <property type="match status" value="1"/>
</dbReference>
<keyword evidence="1" id="KW-1133">Transmembrane helix</keyword>
<dbReference type="GO" id="GO:0016740">
    <property type="term" value="F:transferase activity"/>
    <property type="evidence" value="ECO:0007669"/>
    <property type="project" value="UniProtKB-KW"/>
</dbReference>
<evidence type="ECO:0000256" key="1">
    <source>
        <dbReference type="SAM" id="Phobius"/>
    </source>
</evidence>
<dbReference type="STRING" id="435591.BDI_0301"/>
<feature type="domain" description="Glycosyltransferase 2-like" evidence="2">
    <location>
        <begin position="4"/>
        <end position="160"/>
    </location>
</feature>
<sequence>MDVSVIIVNYNTLDITKKCIDSLFEKTKDISFEVIVVDNASKDGSYECFFYDDRIIYKYLPENLGFGRANNIGINLSKGRNVLFLNSDTVLLNNAVKILSDFLDLNLNVGACGGNLYDGCMNPAQSYRMMLPSVAWELNSLFNNFLEKICWGRNTYFNHTGKVLEVGYIIGADMMVKRKVLDEVGFFSNEFFMYYEETELTFRIKRAGYNVISIPDSRIQHLEGKSFGYQKISENRIKCLEESRCKYYKLCSSSLVRKITSVIYCLNIFIRFVVFCLLLSFNKIAYYSLKMKYFCLASRKC</sequence>